<dbReference type="SUPFAM" id="SSF159664">
    <property type="entry name" value="CobE/GbiG C-terminal domain-like"/>
    <property type="match status" value="1"/>
</dbReference>
<dbReference type="EMBL" id="SULI01000004">
    <property type="protein sequence ID" value="TKZ21564.1"/>
    <property type="molecule type" value="Genomic_DNA"/>
</dbReference>
<dbReference type="Pfam" id="PF01890">
    <property type="entry name" value="CbiG_C"/>
    <property type="match status" value="1"/>
</dbReference>
<evidence type="ECO:0000313" key="2">
    <source>
        <dbReference type="EMBL" id="TKZ21564.1"/>
    </source>
</evidence>
<evidence type="ECO:0000313" key="3">
    <source>
        <dbReference type="Proteomes" id="UP000306575"/>
    </source>
</evidence>
<sequence>MIVAGFGFRGAATSESLRDALLQASRGQKVDALSAPKDKAADTCLKTLATTLGLTIHAVSSDAMTAISTPTQSNRVLEKRGTGSVAEACALAASGPNATLIAQRHVSSDRMATCALAQSLKGDPQ</sequence>
<feature type="domain" description="CobE/GbiG C-terminal" evidence="1">
    <location>
        <begin position="2"/>
        <end position="117"/>
    </location>
</feature>
<dbReference type="Proteomes" id="UP000306575">
    <property type="component" value="Unassembled WGS sequence"/>
</dbReference>
<name>A0A4U7NA35_9RHOB</name>
<proteinExistence type="predicted"/>
<evidence type="ECO:0000259" key="1">
    <source>
        <dbReference type="Pfam" id="PF01890"/>
    </source>
</evidence>
<dbReference type="AlphaFoldDB" id="A0A4U7NA35"/>
<dbReference type="RefSeq" id="WP_138015392.1">
    <property type="nucleotide sequence ID" value="NZ_SULI01000004.1"/>
</dbReference>
<gene>
    <name evidence="2" type="ORF">FAP39_05530</name>
</gene>
<dbReference type="GO" id="GO:0009236">
    <property type="term" value="P:cobalamin biosynthetic process"/>
    <property type="evidence" value="ECO:0007669"/>
    <property type="project" value="InterPro"/>
</dbReference>
<protein>
    <submittedName>
        <fullName evidence="2">Cobalamin biosynthesis protein</fullName>
    </submittedName>
</protein>
<reference evidence="2 3" key="1">
    <citation type="submission" date="2019-04" db="EMBL/GenBank/DDBJ databases">
        <title>Genome sequence of Pelagicola litoralis CL-ES2.</title>
        <authorList>
            <person name="Cao J."/>
        </authorList>
    </citation>
    <scope>NUCLEOTIDE SEQUENCE [LARGE SCALE GENOMIC DNA]</scope>
    <source>
        <strain evidence="2 3">CL-ES2</strain>
    </source>
</reference>
<accession>A0A4U7NA35</accession>
<dbReference type="PANTHER" id="PTHR37477">
    <property type="entry name" value="COBALT-PRECORRIN-5A HYDROLASE"/>
    <property type="match status" value="1"/>
</dbReference>
<dbReference type="InterPro" id="IPR002750">
    <property type="entry name" value="CobE/GbiG_C"/>
</dbReference>
<organism evidence="2 3">
    <name type="scientific">Shimia litoralis</name>
    <dbReference type="NCBI Taxonomy" id="420403"/>
    <lineage>
        <taxon>Bacteria</taxon>
        <taxon>Pseudomonadati</taxon>
        <taxon>Pseudomonadota</taxon>
        <taxon>Alphaproteobacteria</taxon>
        <taxon>Rhodobacterales</taxon>
        <taxon>Roseobacteraceae</taxon>
    </lineage>
</organism>
<dbReference type="InterPro" id="IPR052553">
    <property type="entry name" value="CbiG_hydrolase"/>
</dbReference>
<dbReference type="OrthoDB" id="7475241at2"/>
<dbReference type="PANTHER" id="PTHR37477:SF1">
    <property type="entry name" value="COBALT-PRECORRIN-5A HYDROLASE"/>
    <property type="match status" value="1"/>
</dbReference>
<keyword evidence="3" id="KW-1185">Reference proteome</keyword>
<dbReference type="InterPro" id="IPR036518">
    <property type="entry name" value="CobE/GbiG_C_sf"/>
</dbReference>
<dbReference type="Gene3D" id="3.30.420.180">
    <property type="entry name" value="CobE/GbiG C-terminal domain"/>
    <property type="match status" value="1"/>
</dbReference>
<comment type="caution">
    <text evidence="2">The sequence shown here is derived from an EMBL/GenBank/DDBJ whole genome shotgun (WGS) entry which is preliminary data.</text>
</comment>